<dbReference type="GO" id="GO:0050660">
    <property type="term" value="F:flavin adenine dinucleotide binding"/>
    <property type="evidence" value="ECO:0007669"/>
    <property type="project" value="InterPro"/>
</dbReference>
<sequence>MAEENNNERYDFIVVGAGPAGSALSSRLAHLLPKHTILLLEAGGPSPTPPSQTLYDRYTAFRTPGLNYGYTTVPQTRLHDVAVDYSRGKGLGGTSLINFAIWNRGPRDDYDEWARIVRSDVFGWENVKRVYEGIENMQDPAYEDTKQRYIKLESDTHGHDGPVDVEYAARWENWIPDLLDGIEQAGAGLGWAWNRDLNDGDPIGVGFGPATAKDGIRVTARTAYLSERPENLKVVEGVSVARVVWEGKKAIGVESVGGEKFFAAKEVILSAGALDSPRLLLLSGIGPRTEVDKFGIPVVHDLPGVGKNLQDHCHYPVSAVFETDCTGPLSYVNGSYLLGFLKDADLYESEEFKSLDPATQAHLKKATVPSWELGTGLPKLGPPLPGPPRQYLNTIGVLMNPQSRGTVTLQSADPREAALFDPKLMSHPYDQRVLITAGRRILEFMKTPEIAKTLEGPANMPASDTDEDILAFIKLNLRSTWHMSGTCKMGTDEDERAVVNSNFSVRGVEGLRVVDLSVLPFLVNAHPVGAAYLVGEIAAKLVGEQHER</sequence>
<keyword evidence="3 4" id="KW-0274">FAD</keyword>
<proteinExistence type="inferred from homology"/>
<accession>A0A8K0W424</accession>
<dbReference type="PANTHER" id="PTHR11552">
    <property type="entry name" value="GLUCOSE-METHANOL-CHOLINE GMC OXIDOREDUCTASE"/>
    <property type="match status" value="1"/>
</dbReference>
<reference evidence="7" key="1">
    <citation type="journal article" date="2021" name="Nat. Commun.">
        <title>Genetic determinants of endophytism in the Arabidopsis root mycobiome.</title>
        <authorList>
            <person name="Mesny F."/>
            <person name="Miyauchi S."/>
            <person name="Thiergart T."/>
            <person name="Pickel B."/>
            <person name="Atanasova L."/>
            <person name="Karlsson M."/>
            <person name="Huettel B."/>
            <person name="Barry K.W."/>
            <person name="Haridas S."/>
            <person name="Chen C."/>
            <person name="Bauer D."/>
            <person name="Andreopoulos W."/>
            <person name="Pangilinan J."/>
            <person name="LaButti K."/>
            <person name="Riley R."/>
            <person name="Lipzen A."/>
            <person name="Clum A."/>
            <person name="Drula E."/>
            <person name="Henrissat B."/>
            <person name="Kohler A."/>
            <person name="Grigoriev I.V."/>
            <person name="Martin F.M."/>
            <person name="Hacquard S."/>
        </authorList>
    </citation>
    <scope>NUCLEOTIDE SEQUENCE</scope>
    <source>
        <strain evidence="7">MPI-SDFR-AT-0120</strain>
    </source>
</reference>
<dbReference type="InterPro" id="IPR036188">
    <property type="entry name" value="FAD/NAD-bd_sf"/>
</dbReference>
<feature type="domain" description="Glucose-methanol-choline oxidoreductase N-terminal" evidence="5">
    <location>
        <begin position="88"/>
        <end position="111"/>
    </location>
</feature>
<dbReference type="InterPro" id="IPR000172">
    <property type="entry name" value="GMC_OxRdtase_N"/>
</dbReference>
<evidence type="ECO:0000259" key="6">
    <source>
        <dbReference type="PROSITE" id="PS00624"/>
    </source>
</evidence>
<feature type="active site" description="Proton acceptor" evidence="2">
    <location>
        <position position="526"/>
    </location>
</feature>
<dbReference type="Pfam" id="PF05199">
    <property type="entry name" value="GMC_oxred_C"/>
    <property type="match status" value="1"/>
</dbReference>
<comment type="caution">
    <text evidence="7">The sequence shown here is derived from an EMBL/GenBank/DDBJ whole genome shotgun (WGS) entry which is preliminary data.</text>
</comment>
<protein>
    <recommendedName>
        <fullName evidence="5 6">Glucose-methanol-choline oxidoreductase N-terminal domain-containing protein</fullName>
    </recommendedName>
</protein>
<evidence type="ECO:0000256" key="2">
    <source>
        <dbReference type="PIRSR" id="PIRSR000137-1"/>
    </source>
</evidence>
<dbReference type="PROSITE" id="PS00623">
    <property type="entry name" value="GMC_OXRED_1"/>
    <property type="match status" value="1"/>
</dbReference>
<evidence type="ECO:0000256" key="3">
    <source>
        <dbReference type="PIRSR" id="PIRSR000137-2"/>
    </source>
</evidence>
<feature type="binding site" evidence="3">
    <location>
        <position position="94"/>
    </location>
    <ligand>
        <name>FAD</name>
        <dbReference type="ChEBI" id="CHEBI:57692"/>
    </ligand>
</feature>
<comment type="cofactor">
    <cofactor evidence="3">
        <name>FAD</name>
        <dbReference type="ChEBI" id="CHEBI:57692"/>
    </cofactor>
</comment>
<feature type="binding site" evidence="3">
    <location>
        <position position="240"/>
    </location>
    <ligand>
        <name>FAD</name>
        <dbReference type="ChEBI" id="CHEBI:57692"/>
    </ligand>
</feature>
<keyword evidence="4" id="KW-0285">Flavoprotein</keyword>
<dbReference type="Gene3D" id="3.50.50.60">
    <property type="entry name" value="FAD/NAD(P)-binding domain"/>
    <property type="match status" value="1"/>
</dbReference>
<dbReference type="OrthoDB" id="269227at2759"/>
<dbReference type="Proteomes" id="UP000813461">
    <property type="component" value="Unassembled WGS sequence"/>
</dbReference>
<dbReference type="SUPFAM" id="SSF51905">
    <property type="entry name" value="FAD/NAD(P)-binding domain"/>
    <property type="match status" value="1"/>
</dbReference>
<dbReference type="GO" id="GO:0016614">
    <property type="term" value="F:oxidoreductase activity, acting on CH-OH group of donors"/>
    <property type="evidence" value="ECO:0007669"/>
    <property type="project" value="InterPro"/>
</dbReference>
<dbReference type="InterPro" id="IPR007867">
    <property type="entry name" value="GMC_OxRtase_C"/>
</dbReference>
<organism evidence="7 8">
    <name type="scientific">Paraphoma chrysanthemicola</name>
    <dbReference type="NCBI Taxonomy" id="798071"/>
    <lineage>
        <taxon>Eukaryota</taxon>
        <taxon>Fungi</taxon>
        <taxon>Dikarya</taxon>
        <taxon>Ascomycota</taxon>
        <taxon>Pezizomycotina</taxon>
        <taxon>Dothideomycetes</taxon>
        <taxon>Pleosporomycetidae</taxon>
        <taxon>Pleosporales</taxon>
        <taxon>Pleosporineae</taxon>
        <taxon>Phaeosphaeriaceae</taxon>
        <taxon>Paraphoma</taxon>
    </lineage>
</organism>
<dbReference type="PIRSF" id="PIRSF000137">
    <property type="entry name" value="Alcohol_oxidase"/>
    <property type="match status" value="1"/>
</dbReference>
<feature type="domain" description="Glucose-methanol-choline oxidoreductase N-terminal" evidence="6">
    <location>
        <begin position="272"/>
        <end position="286"/>
    </location>
</feature>
<name>A0A8K0W424_9PLEO</name>
<keyword evidence="8" id="KW-1185">Reference proteome</keyword>
<evidence type="ECO:0000259" key="5">
    <source>
        <dbReference type="PROSITE" id="PS00623"/>
    </source>
</evidence>
<feature type="binding site" evidence="3">
    <location>
        <begin position="481"/>
        <end position="482"/>
    </location>
    <ligand>
        <name>FAD</name>
        <dbReference type="ChEBI" id="CHEBI:57692"/>
    </ligand>
</feature>
<dbReference type="AlphaFoldDB" id="A0A8K0W424"/>
<dbReference type="PANTHER" id="PTHR11552:SF134">
    <property type="entry name" value="GLUCOSE-METHANOL-CHOLINE OXIDOREDUCTASE N-TERMINAL DOMAIN-CONTAINING PROTEIN"/>
    <property type="match status" value="1"/>
</dbReference>
<comment type="similarity">
    <text evidence="1 4">Belongs to the GMC oxidoreductase family.</text>
</comment>
<evidence type="ECO:0000256" key="1">
    <source>
        <dbReference type="ARBA" id="ARBA00010790"/>
    </source>
</evidence>
<evidence type="ECO:0000313" key="8">
    <source>
        <dbReference type="Proteomes" id="UP000813461"/>
    </source>
</evidence>
<dbReference type="PROSITE" id="PS00624">
    <property type="entry name" value="GMC_OXRED_2"/>
    <property type="match status" value="1"/>
</dbReference>
<dbReference type="EMBL" id="JAGMVJ010000002">
    <property type="protein sequence ID" value="KAH7093305.1"/>
    <property type="molecule type" value="Genomic_DNA"/>
</dbReference>
<gene>
    <name evidence="7" type="ORF">FB567DRAFT_487608</name>
</gene>
<dbReference type="InterPro" id="IPR012132">
    <property type="entry name" value="GMC_OxRdtase"/>
</dbReference>
<evidence type="ECO:0000256" key="4">
    <source>
        <dbReference type="RuleBase" id="RU003968"/>
    </source>
</evidence>
<evidence type="ECO:0000313" key="7">
    <source>
        <dbReference type="EMBL" id="KAH7093305.1"/>
    </source>
</evidence>
<dbReference type="Pfam" id="PF00732">
    <property type="entry name" value="GMC_oxred_N"/>
    <property type="match status" value="1"/>
</dbReference>
<dbReference type="SUPFAM" id="SSF54373">
    <property type="entry name" value="FAD-linked reductases, C-terminal domain"/>
    <property type="match status" value="1"/>
</dbReference>
<feature type="active site" description="Proton donor" evidence="2">
    <location>
        <position position="482"/>
    </location>
</feature>
<dbReference type="Gene3D" id="3.30.560.10">
    <property type="entry name" value="Glucose Oxidase, domain 3"/>
    <property type="match status" value="1"/>
</dbReference>